<evidence type="ECO:0000256" key="2">
    <source>
        <dbReference type="SAM" id="MobiDB-lite"/>
    </source>
</evidence>
<proteinExistence type="predicted"/>
<dbReference type="InterPro" id="IPR007527">
    <property type="entry name" value="Znf_SWIM"/>
</dbReference>
<comment type="caution">
    <text evidence="4">The sequence shown here is derived from an EMBL/GenBank/DDBJ whole genome shotgun (WGS) entry which is preliminary data.</text>
</comment>
<feature type="region of interest" description="Disordered" evidence="2">
    <location>
        <begin position="119"/>
        <end position="149"/>
    </location>
</feature>
<evidence type="ECO:0000313" key="4">
    <source>
        <dbReference type="EMBL" id="KAK2564110.1"/>
    </source>
</evidence>
<dbReference type="PROSITE" id="PS50966">
    <property type="entry name" value="ZF_SWIM"/>
    <property type="match status" value="1"/>
</dbReference>
<keyword evidence="1" id="KW-0863">Zinc-finger</keyword>
<protein>
    <recommendedName>
        <fullName evidence="3">SWIM-type domain-containing protein</fullName>
    </recommendedName>
</protein>
<dbReference type="AlphaFoldDB" id="A0AAD9V7Z5"/>
<reference evidence="4" key="1">
    <citation type="journal article" date="2023" name="G3 (Bethesda)">
        <title>Whole genome assembly and annotation of the endangered Caribbean coral Acropora cervicornis.</title>
        <authorList>
            <person name="Selwyn J.D."/>
            <person name="Vollmer S.V."/>
        </authorList>
    </citation>
    <scope>NUCLEOTIDE SEQUENCE</scope>
    <source>
        <strain evidence="4">K2</strain>
    </source>
</reference>
<keyword evidence="1" id="KW-0862">Zinc</keyword>
<reference evidence="4" key="2">
    <citation type="journal article" date="2023" name="Science">
        <title>Genomic signatures of disease resistance in endangered staghorn corals.</title>
        <authorList>
            <person name="Vollmer S.V."/>
            <person name="Selwyn J.D."/>
            <person name="Despard B.A."/>
            <person name="Roesel C.L."/>
        </authorList>
    </citation>
    <scope>NUCLEOTIDE SEQUENCE</scope>
    <source>
        <strain evidence="4">K2</strain>
    </source>
</reference>
<accession>A0AAD9V7Z5</accession>
<gene>
    <name evidence="4" type="ORF">P5673_012336</name>
</gene>
<dbReference type="EMBL" id="JARQWQ010000023">
    <property type="protein sequence ID" value="KAK2564110.1"/>
    <property type="molecule type" value="Genomic_DNA"/>
</dbReference>
<evidence type="ECO:0000259" key="3">
    <source>
        <dbReference type="PROSITE" id="PS50966"/>
    </source>
</evidence>
<sequence length="149" mass="16985">MAESMEDEMQQNAKFITDIFDCASNWLENKKGTRKGDKYYQETYLEDVKLLFSADCCVVKAKSYRSMRKTEASHSLRIVFDSGEVGTEAATQCSCKAGTGKCQHFAALFTHVMAKLRDDDSPSSHLQQWHRTRGPSLEPQRWSESERST</sequence>
<dbReference type="GO" id="GO:0008270">
    <property type="term" value="F:zinc ion binding"/>
    <property type="evidence" value="ECO:0007669"/>
    <property type="project" value="UniProtKB-KW"/>
</dbReference>
<evidence type="ECO:0000313" key="5">
    <source>
        <dbReference type="Proteomes" id="UP001249851"/>
    </source>
</evidence>
<evidence type="ECO:0000256" key="1">
    <source>
        <dbReference type="PROSITE-ProRule" id="PRU00325"/>
    </source>
</evidence>
<name>A0AAD9V7Z5_ACRCE</name>
<organism evidence="4 5">
    <name type="scientific">Acropora cervicornis</name>
    <name type="common">Staghorn coral</name>
    <dbReference type="NCBI Taxonomy" id="6130"/>
    <lineage>
        <taxon>Eukaryota</taxon>
        <taxon>Metazoa</taxon>
        <taxon>Cnidaria</taxon>
        <taxon>Anthozoa</taxon>
        <taxon>Hexacorallia</taxon>
        <taxon>Scleractinia</taxon>
        <taxon>Astrocoeniina</taxon>
        <taxon>Acroporidae</taxon>
        <taxon>Acropora</taxon>
    </lineage>
</organism>
<feature type="domain" description="SWIM-type" evidence="3">
    <location>
        <begin position="76"/>
        <end position="113"/>
    </location>
</feature>
<dbReference type="Proteomes" id="UP001249851">
    <property type="component" value="Unassembled WGS sequence"/>
</dbReference>
<keyword evidence="5" id="KW-1185">Reference proteome</keyword>
<keyword evidence="1" id="KW-0479">Metal-binding</keyword>